<keyword evidence="2" id="KW-1185">Reference proteome</keyword>
<gene>
    <name evidence="1" type="ORF">F7731_16815</name>
</gene>
<evidence type="ECO:0000313" key="1">
    <source>
        <dbReference type="EMBL" id="KAB2332236.1"/>
    </source>
</evidence>
<reference evidence="1 2" key="1">
    <citation type="journal article" date="2016" name="Antonie Van Leeuwenhoek">
        <title>Bacillus depressus sp. nov., isolated from soil of a sunflower field.</title>
        <authorList>
            <person name="Wei X."/>
            <person name="Xin D."/>
            <person name="Xin Y."/>
            <person name="Zhang H."/>
            <person name="Wang T."/>
            <person name="Zhang J."/>
        </authorList>
    </citation>
    <scope>NUCLEOTIDE SEQUENCE [LARGE SCALE GENOMIC DNA]</scope>
    <source>
        <strain evidence="1 2">BZ1</strain>
    </source>
</reference>
<dbReference type="OrthoDB" id="2031461at2"/>
<dbReference type="Proteomes" id="UP000481030">
    <property type="component" value="Unassembled WGS sequence"/>
</dbReference>
<protein>
    <submittedName>
        <fullName evidence="1">Uncharacterized protein</fullName>
    </submittedName>
</protein>
<name>A0A6L3V244_9BACI</name>
<comment type="caution">
    <text evidence="1">The sequence shown here is derived from an EMBL/GenBank/DDBJ whole genome shotgun (WGS) entry which is preliminary data.</text>
</comment>
<dbReference type="RefSeq" id="WP_151535965.1">
    <property type="nucleotide sequence ID" value="NZ_WBOS01000009.1"/>
</dbReference>
<evidence type="ECO:0000313" key="2">
    <source>
        <dbReference type="Proteomes" id="UP000481030"/>
    </source>
</evidence>
<organism evidence="1 2">
    <name type="scientific">Cytobacillus depressus</name>
    <dbReference type="NCBI Taxonomy" id="1602942"/>
    <lineage>
        <taxon>Bacteria</taxon>
        <taxon>Bacillati</taxon>
        <taxon>Bacillota</taxon>
        <taxon>Bacilli</taxon>
        <taxon>Bacillales</taxon>
        <taxon>Bacillaceae</taxon>
        <taxon>Cytobacillus</taxon>
    </lineage>
</organism>
<proteinExistence type="predicted"/>
<dbReference type="EMBL" id="WBOS01000009">
    <property type="protein sequence ID" value="KAB2332236.1"/>
    <property type="molecule type" value="Genomic_DNA"/>
</dbReference>
<sequence length="531" mass="62730">METLKSISGKNLENVNKLKKEFFKDVISKVGSNNTIIFYCRYYEELFYRHLILKNSFIESDTKITQIVAEITKWVWEEDYIEDSDIGNITFSIFQDYFDKVYEVHQSNVAFLSEHFNIFKAEILENKTVQFNYASKEIEFYENVNNLLITDYRENKAKWFANAIASGKKLKRYINGRYHANHFLNIEFELPDDYSVLGYSIRQLKEFWFHIYNDAWEIKEHNYNLFKILATGKKKLIHDKLDDFRILEINPSKWKLRTLTYEIVGNLLEMFSYNGQKKLGVIHSSLISEPIVQLPDSRYIVIANIILTHEPERYSLQVFDKYISHYQNHGVKVPTDDSRREDIFIDRLNYVFNNYKYKKDSVNIPGSDIDYIVFDENSKTLICFELKWIIEPFTPSEITKKEKSLEKALKKQLPTYKNALEESTSQTLKKAFGNNFSETPINYFYFVLTNISVGSGLLDRSTYKIVNIRMLEKALDESKGDLEKLSRILIEEKYIQNASNYFDSKMSKQNCLGINIIQPEFRYKGGFSLEK</sequence>
<accession>A0A6L3V244</accession>
<dbReference type="AlphaFoldDB" id="A0A6L3V244"/>